<evidence type="ECO:0000256" key="3">
    <source>
        <dbReference type="PIRSR" id="PIRSR017388-2"/>
    </source>
</evidence>
<dbReference type="PANTHER" id="PTHR43798:SF31">
    <property type="entry name" value="AB HYDROLASE SUPERFAMILY PROTEIN YCLE"/>
    <property type="match status" value="1"/>
</dbReference>
<reference evidence="5 6" key="1">
    <citation type="journal article" date="2015" name="Stand. Genomic Sci.">
        <title>Complete genome sequence and description of Salinispira pacifica gen. nov., sp. nov., a novel spirochaete isolated form a hypersaline microbial mat.</title>
        <authorList>
            <person name="Ben Hania W."/>
            <person name="Joseph M."/>
            <person name="Schumann P."/>
            <person name="Bunk B."/>
            <person name="Fiebig A."/>
            <person name="Sproer C."/>
            <person name="Klenk H.P."/>
            <person name="Fardeau M.L."/>
            <person name="Spring S."/>
        </authorList>
    </citation>
    <scope>NUCLEOTIDE SEQUENCE [LARGE SCALE GENOMIC DNA]</scope>
    <source>
        <strain evidence="5 6">L21-RPul-D2</strain>
    </source>
</reference>
<dbReference type="AlphaFoldDB" id="V5WHL1"/>
<dbReference type="GO" id="GO:0016020">
    <property type="term" value="C:membrane"/>
    <property type="evidence" value="ECO:0007669"/>
    <property type="project" value="TreeGrafter"/>
</dbReference>
<dbReference type="InterPro" id="IPR050266">
    <property type="entry name" value="AB_hydrolase_sf"/>
</dbReference>
<dbReference type="OrthoDB" id="9786110at2"/>
<dbReference type="GO" id="GO:0052689">
    <property type="term" value="F:carboxylic ester hydrolase activity"/>
    <property type="evidence" value="ECO:0007669"/>
    <property type="project" value="InterPro"/>
</dbReference>
<dbReference type="Pfam" id="PF12146">
    <property type="entry name" value="Hydrolase_4"/>
    <property type="match status" value="1"/>
</dbReference>
<protein>
    <recommendedName>
        <fullName evidence="4">Serine aminopeptidase S33 domain-containing protein</fullName>
    </recommendedName>
</protein>
<feature type="binding site" evidence="3">
    <location>
        <position position="109"/>
    </location>
    <ligand>
        <name>substrate</name>
    </ligand>
</feature>
<dbReference type="Gene3D" id="3.40.50.1820">
    <property type="entry name" value="alpha/beta hydrolase"/>
    <property type="match status" value="1"/>
</dbReference>
<dbReference type="KEGG" id="slr:L21SP2_1932"/>
<evidence type="ECO:0000313" key="5">
    <source>
        <dbReference type="EMBL" id="AHC15303.1"/>
    </source>
</evidence>
<dbReference type="SUPFAM" id="SSF53474">
    <property type="entry name" value="alpha/beta-Hydrolases"/>
    <property type="match status" value="1"/>
</dbReference>
<evidence type="ECO:0000256" key="1">
    <source>
        <dbReference type="ARBA" id="ARBA00022801"/>
    </source>
</evidence>
<evidence type="ECO:0000313" key="6">
    <source>
        <dbReference type="Proteomes" id="UP000018680"/>
    </source>
</evidence>
<sequence length="301" mass="33173">MQPFKTPGNTRILDCSRPLFHKGGTGKPGVLLIHGFTGSPHDMGYLFERLTQEGYTVSVPRLPGHGTNGEDFQSCRWTDWYRSASEALLELRSELEGGSGKIMIAGLSMGGIIAALLAAQFKADDLILHAPGFLFTPGSGASWLWASKYFAPFISSLGAGAEERSAGMKNSKRRDHMGRPISGDRVILDNEYKNRSWIRQGNELMKMRRRAIRRLKDISCPVQIVVSRNDSTVHYSTGTFLKKRMSNALSVEVVELKDSEHIVVDDSEREIVADSLLGRLSRLHGTGTGRQRDEAAAGSHT</sequence>
<accession>V5WHL1</accession>
<evidence type="ECO:0000256" key="2">
    <source>
        <dbReference type="PIRSR" id="PIRSR017388-1"/>
    </source>
</evidence>
<dbReference type="InterPro" id="IPR012354">
    <property type="entry name" value="Esterase_lipase"/>
</dbReference>
<dbReference type="InterPro" id="IPR022742">
    <property type="entry name" value="Hydrolase_4"/>
</dbReference>
<dbReference type="STRING" id="1307761.L21SP2_1932"/>
<dbReference type="InterPro" id="IPR029058">
    <property type="entry name" value="AB_hydrolase_fold"/>
</dbReference>
<dbReference type="Proteomes" id="UP000018680">
    <property type="component" value="Chromosome"/>
</dbReference>
<dbReference type="HOGENOM" id="CLU_076594_0_0_12"/>
<keyword evidence="6" id="KW-1185">Reference proteome</keyword>
<feature type="active site" description="Nucleophile" evidence="2">
    <location>
        <position position="108"/>
    </location>
</feature>
<keyword evidence="1" id="KW-0378">Hydrolase</keyword>
<dbReference type="PIRSF" id="PIRSF017388">
    <property type="entry name" value="Esterase_lipase"/>
    <property type="match status" value="1"/>
</dbReference>
<feature type="binding site" evidence="3">
    <location>
        <position position="36"/>
    </location>
    <ligand>
        <name>substrate</name>
    </ligand>
</feature>
<feature type="active site" description="Charge relay system" evidence="2">
    <location>
        <position position="230"/>
    </location>
</feature>
<dbReference type="eggNOG" id="COG1647">
    <property type="taxonomic scope" value="Bacteria"/>
</dbReference>
<dbReference type="ESTHER" id="9spio-v5whl1">
    <property type="family name" value="CarbLipBact_2"/>
</dbReference>
<proteinExistence type="predicted"/>
<dbReference type="EMBL" id="CP006939">
    <property type="protein sequence ID" value="AHC15303.1"/>
    <property type="molecule type" value="Genomic_DNA"/>
</dbReference>
<dbReference type="RefSeq" id="WP_024268220.1">
    <property type="nucleotide sequence ID" value="NC_023035.1"/>
</dbReference>
<name>V5WHL1_9SPIO</name>
<feature type="active site" description="Charge relay system" evidence="2">
    <location>
        <position position="261"/>
    </location>
</feature>
<organism evidence="5 6">
    <name type="scientific">Salinispira pacifica</name>
    <dbReference type="NCBI Taxonomy" id="1307761"/>
    <lineage>
        <taxon>Bacteria</taxon>
        <taxon>Pseudomonadati</taxon>
        <taxon>Spirochaetota</taxon>
        <taxon>Spirochaetia</taxon>
        <taxon>Spirochaetales</taxon>
        <taxon>Spirochaetaceae</taxon>
        <taxon>Salinispira</taxon>
    </lineage>
</organism>
<dbReference type="PANTHER" id="PTHR43798">
    <property type="entry name" value="MONOACYLGLYCEROL LIPASE"/>
    <property type="match status" value="1"/>
</dbReference>
<evidence type="ECO:0000259" key="4">
    <source>
        <dbReference type="Pfam" id="PF12146"/>
    </source>
</evidence>
<gene>
    <name evidence="5" type="ORF">L21SP2_1932</name>
</gene>
<feature type="domain" description="Serine aminopeptidase S33" evidence="4">
    <location>
        <begin position="30"/>
        <end position="261"/>
    </location>
</feature>